<dbReference type="Pfam" id="PF14421">
    <property type="entry name" value="LmjF365940-deam"/>
    <property type="match status" value="1"/>
</dbReference>
<name>A0A9N8HTT3_9STRA</name>
<evidence type="ECO:0000256" key="1">
    <source>
        <dbReference type="SAM" id="MobiDB-lite"/>
    </source>
</evidence>
<evidence type="ECO:0000313" key="2">
    <source>
        <dbReference type="EMBL" id="CAB9527078.1"/>
    </source>
</evidence>
<feature type="compositionally biased region" description="Pro residues" evidence="1">
    <location>
        <begin position="146"/>
        <end position="155"/>
    </location>
</feature>
<feature type="region of interest" description="Disordered" evidence="1">
    <location>
        <begin position="118"/>
        <end position="165"/>
    </location>
</feature>
<proteinExistence type="predicted"/>
<dbReference type="Gene3D" id="3.40.140.10">
    <property type="entry name" value="Cytidine Deaminase, domain 2"/>
    <property type="match status" value="1"/>
</dbReference>
<dbReference type="Proteomes" id="UP001153069">
    <property type="component" value="Unassembled WGS sequence"/>
</dbReference>
<dbReference type="OrthoDB" id="40021at2759"/>
<feature type="region of interest" description="Disordered" evidence="1">
    <location>
        <begin position="756"/>
        <end position="784"/>
    </location>
</feature>
<evidence type="ECO:0000313" key="3">
    <source>
        <dbReference type="Proteomes" id="UP001153069"/>
    </source>
</evidence>
<feature type="compositionally biased region" description="Polar residues" evidence="1">
    <location>
        <begin position="856"/>
        <end position="870"/>
    </location>
</feature>
<keyword evidence="3" id="KW-1185">Reference proteome</keyword>
<dbReference type="AlphaFoldDB" id="A0A9N8HTT3"/>
<accession>A0A9N8HTT3</accession>
<comment type="caution">
    <text evidence="2">The sequence shown here is derived from an EMBL/GenBank/DDBJ whole genome shotgun (WGS) entry which is preliminary data.</text>
</comment>
<feature type="compositionally biased region" description="Low complexity" evidence="1">
    <location>
        <begin position="768"/>
        <end position="778"/>
    </location>
</feature>
<protein>
    <submittedName>
        <fullName evidence="2">Uncharacterized protein</fullName>
    </submittedName>
</protein>
<reference evidence="2" key="1">
    <citation type="submission" date="2020-06" db="EMBL/GenBank/DDBJ databases">
        <authorList>
            <consortium name="Plant Systems Biology data submission"/>
        </authorList>
    </citation>
    <scope>NUCLEOTIDE SEQUENCE</scope>
    <source>
        <strain evidence="2">D6</strain>
    </source>
</reference>
<gene>
    <name evidence="2" type="ORF">SEMRO_1938_G306510.1</name>
</gene>
<dbReference type="InterPro" id="IPR032723">
    <property type="entry name" value="Deaminase_LmjF365940"/>
</dbReference>
<sequence length="933" mass="103891">MMSRLVPWMVMGLSMGVGYFGLESLMRSNQEKMNGKKNQSTKRRRRRHSLYSQLLRQVQQMETMMSLENIPYWFVQCWTLPVASYDILWGVFLTVLPAQTSPIDLDPAKGAARVLVGHSSTTSTTKENRPPIQPNNTDEFLTLPPQLHPRLPPKPSNNYNGKNNNNKKERYVEMLLHSVSHTDLVLGLEAILSSHATTSGDATGNSTEAKTTASSLKSMCLGRPRFSAFDMYCRKMLQALEQEEQQQTSDKAEIILVPQYQRAQNDPRYTIQPSTDRPHVATGFCWKTTSANSSNKQQQNNNPRLIPLTQALADLRVRGKDIARLDPCYEAATRTNDDEATVSWNMVAPDGTTTTATTDETTTAPSRQDVMVELKAIFFPLLATLLPRWHAQIAKKHHKTKSKIQKVLVLVTGVGTPRNWTHSVTGNSTQMLAHLMERFLAKVHPDITVVKIHSDTNIFRYDDNILFVQQELLPTVNAYRDAHAMQAPYPHEQQQQAAAESLLLIDDDDDKEETVKHGYLQQLRPRFANISNNTQPFDVDWKKTFAVTLSFADGSPARTHAIQTALRFYRPAFLHIWQLKTFWHERKIVDDDAEVHSFEEMETSPALESTDIREGLLAQVVQEMKAFREEMTETLLMNESSNDIHSFWLRKTHKPVLAVLLVQTADGPPVLYRGTNMEVSMPTGSLCAERNVIGTALASNPKLKREDLKCIAVLAVPQPKASSRTARAASSVVGGGGNSSISEAAAAMVCGSARSSRHNSLDATNGATTTMTGGQMRRQSFDEREEDWALSGSGSAPLGKNAAHGGEEAIKIEMGVDTKSQVQQNEEEEEPSTPLQQISLFKTESSNSLVDMIKQSPSGISPSRHASSLASAGAKDNRKTVLVRSNADDINPLRPCGACHEWLKKIAECNPYFQILTFTDAHCNGVYLTPCHE</sequence>
<organism evidence="2 3">
    <name type="scientific">Seminavis robusta</name>
    <dbReference type="NCBI Taxonomy" id="568900"/>
    <lineage>
        <taxon>Eukaryota</taxon>
        <taxon>Sar</taxon>
        <taxon>Stramenopiles</taxon>
        <taxon>Ochrophyta</taxon>
        <taxon>Bacillariophyta</taxon>
        <taxon>Bacillariophyceae</taxon>
        <taxon>Bacillariophycidae</taxon>
        <taxon>Naviculales</taxon>
        <taxon>Naviculaceae</taxon>
        <taxon>Seminavis</taxon>
    </lineage>
</organism>
<dbReference type="EMBL" id="CAICTM010001936">
    <property type="protein sequence ID" value="CAB9527078.1"/>
    <property type="molecule type" value="Genomic_DNA"/>
</dbReference>
<feature type="region of interest" description="Disordered" evidence="1">
    <location>
        <begin position="856"/>
        <end position="877"/>
    </location>
</feature>
<dbReference type="CDD" id="cd01283">
    <property type="entry name" value="cytidine_deaminase"/>
    <property type="match status" value="1"/>
</dbReference>